<dbReference type="PROSITE" id="PS01124">
    <property type="entry name" value="HTH_ARAC_FAMILY_2"/>
    <property type="match status" value="1"/>
</dbReference>
<evidence type="ECO:0000259" key="4">
    <source>
        <dbReference type="PROSITE" id="PS01124"/>
    </source>
</evidence>
<dbReference type="Gene3D" id="1.10.10.60">
    <property type="entry name" value="Homeodomain-like"/>
    <property type="match status" value="2"/>
</dbReference>
<dbReference type="GO" id="GO:0043565">
    <property type="term" value="F:sequence-specific DNA binding"/>
    <property type="evidence" value="ECO:0007669"/>
    <property type="project" value="InterPro"/>
</dbReference>
<organism evidence="5">
    <name type="scientific">Ruegeria sp. PR1b</name>
    <dbReference type="NCBI Taxonomy" id="185588"/>
    <lineage>
        <taxon>Bacteria</taxon>
        <taxon>Pseudomonadati</taxon>
        <taxon>Pseudomonadota</taxon>
        <taxon>Alphaproteobacteria</taxon>
        <taxon>Rhodobacterales</taxon>
        <taxon>Roseobacteraceae</taxon>
        <taxon>Ruegeria</taxon>
    </lineage>
</organism>
<dbReference type="AlphaFoldDB" id="Q8KW42"/>
<protein>
    <submittedName>
        <fullName evidence="5">RC148</fullName>
    </submittedName>
</protein>
<reference evidence="5" key="1">
    <citation type="journal article" date="2003" name="Plasmid">
        <title>Nucleotide sequence based characterizations of two cryptic plasmids from the marine bacterium Ruegeria isolate PR1b.</title>
        <authorList>
            <person name="Zhong Z."/>
            <person name="Caspi R."/>
            <person name="Helinski D."/>
            <person name="Knauf V."/>
            <person name="Sykes S."/>
            <person name="O'Byrne C."/>
            <person name="Shea T.P."/>
            <person name="Wilkinson J.E."/>
            <person name="DeLoughery C."/>
            <person name="Toukdarian A."/>
        </authorList>
    </citation>
    <scope>NUCLEOTIDE SEQUENCE</scope>
    <source>
        <strain evidence="5">PR1b</strain>
        <plasmid evidence="5">pSD25</plasmid>
    </source>
</reference>
<feature type="domain" description="HTH araC/xylS-type" evidence="4">
    <location>
        <begin position="208"/>
        <end position="306"/>
    </location>
</feature>
<dbReference type="PRINTS" id="PR00032">
    <property type="entry name" value="HTHARAC"/>
</dbReference>
<evidence type="ECO:0000256" key="1">
    <source>
        <dbReference type="ARBA" id="ARBA00023015"/>
    </source>
</evidence>
<dbReference type="PANTHER" id="PTHR46796:SF14">
    <property type="entry name" value="TRANSCRIPTIONAL REGULATORY PROTEIN"/>
    <property type="match status" value="1"/>
</dbReference>
<keyword evidence="3" id="KW-0804">Transcription</keyword>
<dbReference type="EMBL" id="AF416331">
    <property type="protein sequence ID" value="AAN05221.1"/>
    <property type="molecule type" value="Genomic_DNA"/>
</dbReference>
<dbReference type="GO" id="GO:0003700">
    <property type="term" value="F:DNA-binding transcription factor activity"/>
    <property type="evidence" value="ECO:0007669"/>
    <property type="project" value="InterPro"/>
</dbReference>
<keyword evidence="1" id="KW-0805">Transcription regulation</keyword>
<evidence type="ECO:0000313" key="5">
    <source>
        <dbReference type="EMBL" id="AAN05221.1"/>
    </source>
</evidence>
<dbReference type="InterPro" id="IPR020449">
    <property type="entry name" value="Tscrpt_reg_AraC-type_HTH"/>
</dbReference>
<dbReference type="SUPFAM" id="SSF46689">
    <property type="entry name" value="Homeodomain-like"/>
    <property type="match status" value="2"/>
</dbReference>
<evidence type="ECO:0000256" key="3">
    <source>
        <dbReference type="ARBA" id="ARBA00023163"/>
    </source>
</evidence>
<dbReference type="InterPro" id="IPR050204">
    <property type="entry name" value="AraC_XylS_family_regulators"/>
</dbReference>
<dbReference type="InterPro" id="IPR009057">
    <property type="entry name" value="Homeodomain-like_sf"/>
</dbReference>
<dbReference type="InterPro" id="IPR018062">
    <property type="entry name" value="HTH_AraC-typ_CS"/>
</dbReference>
<dbReference type="SMART" id="SM00342">
    <property type="entry name" value="HTH_ARAC"/>
    <property type="match status" value="1"/>
</dbReference>
<dbReference type="PANTHER" id="PTHR46796">
    <property type="entry name" value="HTH-TYPE TRANSCRIPTIONAL ACTIVATOR RHAS-RELATED"/>
    <property type="match status" value="1"/>
</dbReference>
<name>Q8KW42_9RHOB</name>
<geneLocation type="plasmid" evidence="5">
    <name>pSD25</name>
</geneLocation>
<accession>Q8KW42</accession>
<dbReference type="Pfam" id="PF12833">
    <property type="entry name" value="HTH_18"/>
    <property type="match status" value="1"/>
</dbReference>
<keyword evidence="5" id="KW-0614">Plasmid</keyword>
<proteinExistence type="predicted"/>
<keyword evidence="2" id="KW-0238">DNA-binding</keyword>
<dbReference type="PROSITE" id="PS00041">
    <property type="entry name" value="HTH_ARAC_FAMILY_1"/>
    <property type="match status" value="1"/>
</dbReference>
<dbReference type="InterPro" id="IPR018060">
    <property type="entry name" value="HTH_AraC"/>
</dbReference>
<evidence type="ECO:0000256" key="2">
    <source>
        <dbReference type="ARBA" id="ARBA00023125"/>
    </source>
</evidence>
<sequence length="309" mass="34609">MNAYGVASVSKAYNTNEKMEFLRVQGAQTVRSSVLNKTGISATRLTRNTPNHGYVDQHVTEDAFMMAFQMHDYRGDLWVDGKNVKMPVLRQGQFSFYDYNRIWQANMRSEFDCINFHIPRASITVLEEDLGTRKIETLNIAPGANMDDPTVRGLALALAPAFDSPEQVSMLFFDHVGLALSTHIAVRYGAAKEPAPPPPGGLVPWQFRRATEMIDAQIDGAIQVAELARACHLSPSFFTRAFKLTTGMPPYQWMIRRRVEKAQGLLRSTPLPLSEIAYACGFVDQSHFTRVFSRMVGMSPGAWRKTVLA</sequence>